<gene>
    <name evidence="1" type="ordered locus">AciPR4_0085</name>
</gene>
<evidence type="ECO:0000313" key="1">
    <source>
        <dbReference type="EMBL" id="ADV80926.1"/>
    </source>
</evidence>
<dbReference type="EMBL" id="CP002467">
    <property type="protein sequence ID" value="ADV80926.1"/>
    <property type="molecule type" value="Genomic_DNA"/>
</dbReference>
<proteinExistence type="predicted"/>
<dbReference type="KEGG" id="tsa:AciPR4_0085"/>
<sequence>MRLLIDNLDGQGVLDYSACLSPAGPLTVRRRLNAISECTATLCLVPLGMAVPARRARVFVTTDAGNALFTGYLVSEPVPDFDEVATRSDASAFRLEALSDEWLLDQQPVTQNGAVLSSTVGDVARTLALRSGSNMIDTSGATLATAVGVFHPQVGETVSANLGAAAAGGYGSYRVLNGALSLAQAGTNTVDFTQSNGTPALRDLQFAQARTLVNDITVAGEMEGTAYITEVFSGDGTTQAFQLAERPFALSDAVIVSDTFSSASFDTTVWKGTDPGSFLSLTGAGLTMRGGNGFDGQTVLALIDSIEMAGTLVVEADGVLLNAGSDGVLCAFYSGQTVRADCIAGVSIRQTSGQTVAIALINGVESGTAMPIAAGHAYTFRVRVHCNETLRVLQTYSARVAGTVTQFGGGLVDGGLSIVIEARDQGLASSTAASILFDGTIPASPAVCRFAVVDAVQMFGSVAAVSVERTGSAWVVSRHADGSEATRLLGAVGEGLDGSLSSGGLLTFYPGRIPAAGEQVLVKYRRAARAIARLQDAASVAAEASTGLPGVAQWVGQVKSPVARGSADCENAAAAMLATSSDRVAAMQGKCSADEVQAVADVWPGDLLKVYSAQGTCEVMVRAVTLTDGNAAPEWIGYTMEFANDWAKNVSMTTSNALPADTEVPRLPSLGAASVLANLPDLKLVSASATVLQIDSGLAPPEGGGVEVRRRDAGFGVSTGDDLVLRSPVRSFQIPRLAAREQFFIRMYDGSTPPLYSRFSSAIYADVPVG</sequence>
<protein>
    <submittedName>
        <fullName evidence="1">Uncharacterized protein</fullName>
    </submittedName>
</protein>
<dbReference type="AlphaFoldDB" id="E8UYY1"/>
<dbReference type="OrthoDB" id="103772at2"/>
<dbReference type="eggNOG" id="ENOG502ZAN2">
    <property type="taxonomic scope" value="Bacteria"/>
</dbReference>
<name>E8UYY1_TERSS</name>
<dbReference type="STRING" id="401053.AciPR4_0085"/>
<dbReference type="Proteomes" id="UP000006844">
    <property type="component" value="Chromosome"/>
</dbReference>
<keyword evidence="2" id="KW-1185">Reference proteome</keyword>
<reference evidence="1 2" key="1">
    <citation type="journal article" date="2012" name="Stand. Genomic Sci.">
        <title>Complete genome sequence of Terriglobus saanensis type strain SP1PR4(T), an Acidobacteria from tundra soil.</title>
        <authorList>
            <person name="Rawat S.R."/>
            <person name="Mannisto M.K."/>
            <person name="Starovoytov V."/>
            <person name="Goodwin L."/>
            <person name="Nolan M."/>
            <person name="Hauser L."/>
            <person name="Land M."/>
            <person name="Davenport K.W."/>
            <person name="Woyke T."/>
            <person name="Haggblom M.M."/>
        </authorList>
    </citation>
    <scope>NUCLEOTIDE SEQUENCE</scope>
    <source>
        <strain evidence="2">ATCC BAA-1853 / DSM 23119 / SP1PR4</strain>
    </source>
</reference>
<accession>E8UYY1</accession>
<dbReference type="HOGENOM" id="CLU_393249_0_0_0"/>
<organism evidence="1 2">
    <name type="scientific">Terriglobus saanensis (strain ATCC BAA-1853 / DSM 23119 / SP1PR4)</name>
    <dbReference type="NCBI Taxonomy" id="401053"/>
    <lineage>
        <taxon>Bacteria</taxon>
        <taxon>Pseudomonadati</taxon>
        <taxon>Acidobacteriota</taxon>
        <taxon>Terriglobia</taxon>
        <taxon>Terriglobales</taxon>
        <taxon>Acidobacteriaceae</taxon>
        <taxon>Terriglobus</taxon>
    </lineage>
</organism>
<evidence type="ECO:0000313" key="2">
    <source>
        <dbReference type="Proteomes" id="UP000006844"/>
    </source>
</evidence>
<dbReference type="RefSeq" id="WP_013566659.1">
    <property type="nucleotide sequence ID" value="NC_014963.1"/>
</dbReference>